<dbReference type="Gene3D" id="3.40.50.1820">
    <property type="entry name" value="alpha/beta hydrolase"/>
    <property type="match status" value="1"/>
</dbReference>
<comment type="caution">
    <text evidence="1">The sequence shown here is derived from an EMBL/GenBank/DDBJ whole genome shotgun (WGS) entry which is preliminary data.</text>
</comment>
<gene>
    <name evidence="1" type="ORF">CCE02nite_24850</name>
</gene>
<sequence>MSSPSPPPPCVALPFGITLARARVLAARDDAARAGAALVAPDLPWAGHARQTYDDAASERRSGLLRLDMLLDSCLVRLDALTTQAEADLARIEAEAAVGAS</sequence>
<reference evidence="1 2" key="1">
    <citation type="submission" date="2019-06" db="EMBL/GenBank/DDBJ databases">
        <title>Whole genome shotgun sequence of Cellulosimicrobium cellulans NBRC 15516.</title>
        <authorList>
            <person name="Hosoyama A."/>
            <person name="Uohara A."/>
            <person name="Ohji S."/>
            <person name="Ichikawa N."/>
        </authorList>
    </citation>
    <scope>NUCLEOTIDE SEQUENCE [LARGE SCALE GENOMIC DNA]</scope>
    <source>
        <strain evidence="1 2">NBRC 15516</strain>
    </source>
</reference>
<protein>
    <submittedName>
        <fullName evidence="1">Uncharacterized protein</fullName>
    </submittedName>
</protein>
<dbReference type="InterPro" id="IPR029058">
    <property type="entry name" value="AB_hydrolase_fold"/>
</dbReference>
<organism evidence="1 2">
    <name type="scientific">Cellulosimicrobium cellulans</name>
    <name type="common">Arthrobacter luteus</name>
    <dbReference type="NCBI Taxonomy" id="1710"/>
    <lineage>
        <taxon>Bacteria</taxon>
        <taxon>Bacillati</taxon>
        <taxon>Actinomycetota</taxon>
        <taxon>Actinomycetes</taxon>
        <taxon>Micrococcales</taxon>
        <taxon>Promicromonosporaceae</taxon>
        <taxon>Cellulosimicrobium</taxon>
    </lineage>
</organism>
<dbReference type="RefSeq" id="WP_141389945.1">
    <property type="nucleotide sequence ID" value="NZ_BJNZ01000015.1"/>
</dbReference>
<dbReference type="AlphaFoldDB" id="A0A4Y4DZH0"/>
<name>A0A4Y4DZH0_CELCE</name>
<evidence type="ECO:0000313" key="2">
    <source>
        <dbReference type="Proteomes" id="UP000316659"/>
    </source>
</evidence>
<dbReference type="EMBL" id="BJNZ01000015">
    <property type="protein sequence ID" value="GED10486.1"/>
    <property type="molecule type" value="Genomic_DNA"/>
</dbReference>
<evidence type="ECO:0000313" key="1">
    <source>
        <dbReference type="EMBL" id="GED10486.1"/>
    </source>
</evidence>
<dbReference type="Proteomes" id="UP000316659">
    <property type="component" value="Unassembled WGS sequence"/>
</dbReference>
<proteinExistence type="predicted"/>
<accession>A0A4Y4DZH0</accession>